<dbReference type="EMBL" id="JARIHO010000036">
    <property type="protein sequence ID" value="KAJ7330877.1"/>
    <property type="molecule type" value="Genomic_DNA"/>
</dbReference>
<protein>
    <submittedName>
        <fullName evidence="1">Uncharacterized protein</fullName>
    </submittedName>
</protein>
<evidence type="ECO:0000313" key="2">
    <source>
        <dbReference type="Proteomes" id="UP001218218"/>
    </source>
</evidence>
<sequence length="204" mass="22756">MQPSCHLGSKEITEGDHTQFRAVLSCVWDVDEMEANDFGEESTHVIVFSASIKTWDQAQPVDWGIKQVRFHIRLLGCTVMAAFSARFQYPQALIPSQGFQDMMITCLGEALTRAGESLKQDNSRNLKDIIEELANLVSRVGSEVPDQLRTLPPLSMGSEPGNGWQYWDNIQKNWLKDVFVLENRLGEVSTSLAVPHSDSTGKTG</sequence>
<reference evidence="1" key="1">
    <citation type="submission" date="2023-03" db="EMBL/GenBank/DDBJ databases">
        <title>Massive genome expansion in bonnet fungi (Mycena s.s.) driven by repeated elements and novel gene families across ecological guilds.</title>
        <authorList>
            <consortium name="Lawrence Berkeley National Laboratory"/>
            <person name="Harder C.B."/>
            <person name="Miyauchi S."/>
            <person name="Viragh M."/>
            <person name="Kuo A."/>
            <person name="Thoen E."/>
            <person name="Andreopoulos B."/>
            <person name="Lu D."/>
            <person name="Skrede I."/>
            <person name="Drula E."/>
            <person name="Henrissat B."/>
            <person name="Morin E."/>
            <person name="Kohler A."/>
            <person name="Barry K."/>
            <person name="LaButti K."/>
            <person name="Morin E."/>
            <person name="Salamov A."/>
            <person name="Lipzen A."/>
            <person name="Mereny Z."/>
            <person name="Hegedus B."/>
            <person name="Baldrian P."/>
            <person name="Stursova M."/>
            <person name="Weitz H."/>
            <person name="Taylor A."/>
            <person name="Grigoriev I.V."/>
            <person name="Nagy L.G."/>
            <person name="Martin F."/>
            <person name="Kauserud H."/>
        </authorList>
    </citation>
    <scope>NUCLEOTIDE SEQUENCE</scope>
    <source>
        <strain evidence="1">CBHHK002</strain>
    </source>
</reference>
<gene>
    <name evidence="1" type="ORF">DFH08DRAFT_814968</name>
</gene>
<dbReference type="AlphaFoldDB" id="A0AAD6ZN63"/>
<organism evidence="1 2">
    <name type="scientific">Mycena albidolilacea</name>
    <dbReference type="NCBI Taxonomy" id="1033008"/>
    <lineage>
        <taxon>Eukaryota</taxon>
        <taxon>Fungi</taxon>
        <taxon>Dikarya</taxon>
        <taxon>Basidiomycota</taxon>
        <taxon>Agaricomycotina</taxon>
        <taxon>Agaricomycetes</taxon>
        <taxon>Agaricomycetidae</taxon>
        <taxon>Agaricales</taxon>
        <taxon>Marasmiineae</taxon>
        <taxon>Mycenaceae</taxon>
        <taxon>Mycena</taxon>
    </lineage>
</organism>
<proteinExistence type="predicted"/>
<name>A0AAD6ZN63_9AGAR</name>
<evidence type="ECO:0000313" key="1">
    <source>
        <dbReference type="EMBL" id="KAJ7330877.1"/>
    </source>
</evidence>
<keyword evidence="2" id="KW-1185">Reference proteome</keyword>
<comment type="caution">
    <text evidence="1">The sequence shown here is derived from an EMBL/GenBank/DDBJ whole genome shotgun (WGS) entry which is preliminary data.</text>
</comment>
<dbReference type="Proteomes" id="UP001218218">
    <property type="component" value="Unassembled WGS sequence"/>
</dbReference>
<accession>A0AAD6ZN63</accession>